<feature type="compositionally biased region" description="Pro residues" evidence="1">
    <location>
        <begin position="862"/>
        <end position="879"/>
    </location>
</feature>
<dbReference type="Proteomes" id="UP000249688">
    <property type="component" value="Unassembled WGS sequence"/>
</dbReference>
<keyword evidence="2" id="KW-0472">Membrane</keyword>
<evidence type="ECO:0000259" key="4">
    <source>
        <dbReference type="Pfam" id="PF20155"/>
    </source>
</evidence>
<dbReference type="InterPro" id="IPR013491">
    <property type="entry name" value="Tape_meas_N"/>
</dbReference>
<dbReference type="AlphaFoldDB" id="A0A2W7IIY9"/>
<dbReference type="EMBL" id="QKYU01000008">
    <property type="protein sequence ID" value="PZW46850.1"/>
    <property type="molecule type" value="Genomic_DNA"/>
</dbReference>
<evidence type="ECO:0000313" key="5">
    <source>
        <dbReference type="EMBL" id="PZW46850.1"/>
    </source>
</evidence>
<keyword evidence="2" id="KW-0812">Transmembrane</keyword>
<feature type="transmembrane region" description="Helical" evidence="2">
    <location>
        <begin position="625"/>
        <end position="646"/>
    </location>
</feature>
<sequence length="926" mass="96061">MSASVSFNAIPLSIRVPGTYVEISNTRAIRGLTKWPARVMLLGQMLSTGTAAANVPIQITSATMARTAFGRGSMLAHLFAAWFGNTLTTEVWAIPMVDAVAGVAATGTVTAVGTATAPGTIPLLVGGRRVEVGVTTGDTAAAVATAVSAAIAASLDLPLTASVLSAAVTLTAKHKGTCGNSIDVRHSFYPGEALPAGITLTIVPMAGGVTNPTVQTALDAIGDTWFTDFVTPWTDAPNLVALEAKLAGDFGPLAMRDAHGWAALSGTFSALTTFGAGRNSPQLTVLADRGSPTRAREATSAIAGLAARTAAIGAGLGIAAGAAVNRNIIGVAASFERYQLTLQTVMGSQAAAEQALAWVSDFARTTPFELGEATQAFVSLRTMGIDPTTGLLRQLGDAAAIRSTSLADVTTAFSAALRGEMDPLERFGIMARTEGDRITLNWQANGQEMRASVDKTNRALLSRRIGDALGQMYGGGMAQLATSWDGQLSNLSDAWARFGLLVGNAGFFDLMKQQLSDLLAWLGRLEADGSLTRWATQISEVLSGVVRGLRDLVTGTDETPPLLTRLGNAFETVSDIIRPIVTRFGGIETAIAVFAVVAGGPILAALASLTGAVVLLGAALLTTPLGWFLGAVALIAGAAAAIYANWDGLVAWSAGLWTRFRSGLEPQMAEISAIVDGAFAGAARLARAAWDRLGSGLTTILDGIGAAFTWTMERIRSVLDWLRDAVEPLRAAWEPLETFFTGLWGGVADALDGAWRRILPVIDWLRDAVAPLRAAWEPLAAFFSGLWGGVADALDTAWGRIRPIVDALRSAAEFFGRDTPAAAPGQEPALGQVGRRGRARGAQRIEGFDEEDGAPAGTAPGGLPPPPATAGGGVPPPPAGAAREPVRVDTGGTLRIQVEDGRVGVSGRPNDPTQMRWDRGPSLVTP</sequence>
<gene>
    <name evidence="5" type="ORF">C8P66_108129</name>
</gene>
<organism evidence="5 6">
    <name type="scientific">Humitalea rosea</name>
    <dbReference type="NCBI Taxonomy" id="990373"/>
    <lineage>
        <taxon>Bacteria</taxon>
        <taxon>Pseudomonadati</taxon>
        <taxon>Pseudomonadota</taxon>
        <taxon>Alphaproteobacteria</taxon>
        <taxon>Acetobacterales</taxon>
        <taxon>Roseomonadaceae</taxon>
        <taxon>Humitalea</taxon>
    </lineage>
</organism>
<evidence type="ECO:0000256" key="2">
    <source>
        <dbReference type="SAM" id="Phobius"/>
    </source>
</evidence>
<reference evidence="5 6" key="1">
    <citation type="submission" date="2018-06" db="EMBL/GenBank/DDBJ databases">
        <title>Genomic Encyclopedia of Archaeal and Bacterial Type Strains, Phase II (KMG-II): from individual species to whole genera.</title>
        <authorList>
            <person name="Goeker M."/>
        </authorList>
    </citation>
    <scope>NUCLEOTIDE SEQUENCE [LARGE SCALE GENOMIC DNA]</scope>
    <source>
        <strain evidence="5 6">DSM 24525</strain>
    </source>
</reference>
<keyword evidence="6" id="KW-1185">Reference proteome</keyword>
<evidence type="ECO:0000256" key="1">
    <source>
        <dbReference type="SAM" id="MobiDB-lite"/>
    </source>
</evidence>
<comment type="caution">
    <text evidence="5">The sequence shown here is derived from an EMBL/GenBank/DDBJ whole genome shotgun (WGS) entry which is preliminary data.</text>
</comment>
<evidence type="ECO:0000313" key="6">
    <source>
        <dbReference type="Proteomes" id="UP000249688"/>
    </source>
</evidence>
<accession>A0A2W7IIY9</accession>
<feature type="region of interest" description="Disordered" evidence="1">
    <location>
        <begin position="818"/>
        <end position="926"/>
    </location>
</feature>
<dbReference type="Pfam" id="PF20155">
    <property type="entry name" value="TMP_3"/>
    <property type="match status" value="1"/>
</dbReference>
<keyword evidence="2" id="KW-1133">Transmembrane helix</keyword>
<dbReference type="OrthoDB" id="5442644at2"/>
<dbReference type="InterPro" id="IPR035326">
    <property type="entry name" value="Beta_sandwich_Seath"/>
</dbReference>
<protein>
    <submittedName>
        <fullName evidence="5">Tail sheath protein</fullName>
    </submittedName>
</protein>
<name>A0A2W7IIY9_9PROT</name>
<dbReference type="PANTHER" id="PTHR38812">
    <property type="entry name" value="MU-LIKE PROPHAGE FLUMU PROTEIN GP42"/>
    <property type="match status" value="1"/>
</dbReference>
<feature type="transmembrane region" description="Helical" evidence="2">
    <location>
        <begin position="591"/>
        <end position="618"/>
    </location>
</feature>
<proteinExistence type="predicted"/>
<feature type="domain" description="Tape measure protein N-terminal" evidence="4">
    <location>
        <begin position="326"/>
        <end position="498"/>
    </location>
</feature>
<dbReference type="RefSeq" id="WP_111397869.1">
    <property type="nucleotide sequence ID" value="NZ_QKYU01000008.1"/>
</dbReference>
<dbReference type="Pfam" id="PF17481">
    <property type="entry name" value="Phage_sheath_domII"/>
    <property type="match status" value="1"/>
</dbReference>
<feature type="domain" description="Phage tail sheath protein-like beta-sandwich" evidence="3">
    <location>
        <begin position="101"/>
        <end position="198"/>
    </location>
</feature>
<dbReference type="InterPro" id="IPR053058">
    <property type="entry name" value="Mulikevirus_tape_measure"/>
</dbReference>
<evidence type="ECO:0000259" key="3">
    <source>
        <dbReference type="Pfam" id="PF17481"/>
    </source>
</evidence>
<dbReference type="PANTHER" id="PTHR38812:SF2">
    <property type="entry name" value="MU-LIKE PROPHAGE FLUMU PROTEIN GP42"/>
    <property type="match status" value="1"/>
</dbReference>